<dbReference type="GO" id="GO:0000166">
    <property type="term" value="F:nucleotide binding"/>
    <property type="evidence" value="ECO:0007669"/>
    <property type="project" value="InterPro"/>
</dbReference>
<dbReference type="Proteomes" id="UP000515860">
    <property type="component" value="Chromosome"/>
</dbReference>
<evidence type="ECO:0000313" key="3">
    <source>
        <dbReference type="Proteomes" id="UP000515860"/>
    </source>
</evidence>
<dbReference type="AlphaFoldDB" id="A0A7G9GGY8"/>
<dbReference type="KEGG" id="whj:H9Q79_07310"/>
<feature type="domain" description="Gfo/Idh/MocA-like oxidoreductase N-terminal" evidence="1">
    <location>
        <begin position="1"/>
        <end position="114"/>
    </location>
</feature>
<protein>
    <submittedName>
        <fullName evidence="2">Gfo/Idh/MocA family oxidoreductase</fullName>
    </submittedName>
</protein>
<dbReference type="EMBL" id="CP060635">
    <property type="protein sequence ID" value="QNM10070.1"/>
    <property type="molecule type" value="Genomic_DNA"/>
</dbReference>
<dbReference type="PANTHER" id="PTHR43054:SF1">
    <property type="entry name" value="SCYLLO-INOSITOL 2-DEHYDROGENASE (NADP(+)) IOLU"/>
    <property type="match status" value="1"/>
</dbReference>
<accession>A0A7G9GGY8</accession>
<dbReference type="SUPFAM" id="SSF55347">
    <property type="entry name" value="Glyceraldehyde-3-phosphate dehydrogenase-like, C-terminal domain"/>
    <property type="match status" value="1"/>
</dbReference>
<evidence type="ECO:0000259" key="1">
    <source>
        <dbReference type="Pfam" id="PF01408"/>
    </source>
</evidence>
<dbReference type="RefSeq" id="WP_118645656.1">
    <property type="nucleotide sequence ID" value="NZ_CP060635.1"/>
</dbReference>
<dbReference type="Gene3D" id="3.40.50.720">
    <property type="entry name" value="NAD(P)-binding Rossmann-like Domain"/>
    <property type="match status" value="1"/>
</dbReference>
<proteinExistence type="predicted"/>
<dbReference type="InterPro" id="IPR036291">
    <property type="entry name" value="NAD(P)-bd_dom_sf"/>
</dbReference>
<dbReference type="Pfam" id="PF01408">
    <property type="entry name" value="GFO_IDH_MocA"/>
    <property type="match status" value="1"/>
</dbReference>
<organism evidence="2 3">
    <name type="scientific">Wansuia hejianensis</name>
    <dbReference type="NCBI Taxonomy" id="2763667"/>
    <lineage>
        <taxon>Bacteria</taxon>
        <taxon>Bacillati</taxon>
        <taxon>Bacillota</taxon>
        <taxon>Clostridia</taxon>
        <taxon>Lachnospirales</taxon>
        <taxon>Lachnospiraceae</taxon>
        <taxon>Wansuia</taxon>
    </lineage>
</organism>
<dbReference type="InterPro" id="IPR000683">
    <property type="entry name" value="Gfo/Idh/MocA-like_OxRdtase_N"/>
</dbReference>
<sequence length="327" mass="36775">MRIGTIGSGVIVQSILNGVAATEGISCEAVYSRSREKGCALAEKYGVQKVYTKLEDLMRDEAIDFIYVASPNSLHYGQVKMALEYGKNVICEKPFTPSVEKARELVELARNKSLYLIDAVPTGFLPNLQVLKEQLPAIGRLRLVMCNYSQYSSRYDLLKEGRVTNVFSPEFAGGCLQDINFYNVYFNVYLFGKPCSAVYYPNIYPGLVDTSGVLMMQYDGFVSSNSGAKDTWGVNFIQIEGEAGYIYGRDGSNGLTEIRVVTKQGEMVYNLQDHPDRWLYEVRAIARMVAEDDYEDCCRRQEVMLDVVDTIESSRKAAGIYFSDEKR</sequence>
<keyword evidence="3" id="KW-1185">Reference proteome</keyword>
<gene>
    <name evidence="2" type="ORF">H9Q79_07310</name>
</gene>
<reference evidence="2 3" key="1">
    <citation type="submission" date="2020-08" db="EMBL/GenBank/DDBJ databases">
        <authorList>
            <person name="Liu C."/>
            <person name="Sun Q."/>
        </authorList>
    </citation>
    <scope>NUCLEOTIDE SEQUENCE [LARGE SCALE GENOMIC DNA]</scope>
    <source>
        <strain evidence="2 3">NSJ-29</strain>
    </source>
</reference>
<dbReference type="SUPFAM" id="SSF51735">
    <property type="entry name" value="NAD(P)-binding Rossmann-fold domains"/>
    <property type="match status" value="1"/>
</dbReference>
<evidence type="ECO:0000313" key="2">
    <source>
        <dbReference type="EMBL" id="QNM10070.1"/>
    </source>
</evidence>
<dbReference type="Gene3D" id="3.30.360.10">
    <property type="entry name" value="Dihydrodipicolinate Reductase, domain 2"/>
    <property type="match status" value="1"/>
</dbReference>
<name>A0A7G9GGY8_9FIRM</name>
<dbReference type="PANTHER" id="PTHR43054">
    <property type="match status" value="1"/>
</dbReference>